<feature type="domain" description="Exonuclease" evidence="4">
    <location>
        <begin position="5"/>
        <end position="185"/>
    </location>
</feature>
<dbReference type="CDD" id="cd06133">
    <property type="entry name" value="ERI-1_3'hExo_like"/>
    <property type="match status" value="1"/>
</dbReference>
<accession>A0AAE3AIF9</accession>
<organism evidence="5 6">
    <name type="scientific">Brotocaccenecus cirricatena</name>
    <dbReference type="NCBI Taxonomy" id="3064195"/>
    <lineage>
        <taxon>Bacteria</taxon>
        <taxon>Bacillati</taxon>
        <taxon>Bacillota</taxon>
        <taxon>Clostridia</taxon>
        <taxon>Eubacteriales</taxon>
        <taxon>Oscillospiraceae</taxon>
        <taxon>Brotocaccenecus</taxon>
    </lineage>
</organism>
<evidence type="ECO:0000256" key="2">
    <source>
        <dbReference type="ARBA" id="ARBA00022801"/>
    </source>
</evidence>
<dbReference type="GO" id="GO:0003676">
    <property type="term" value="F:nucleic acid binding"/>
    <property type="evidence" value="ECO:0007669"/>
    <property type="project" value="InterPro"/>
</dbReference>
<evidence type="ECO:0000256" key="1">
    <source>
        <dbReference type="ARBA" id="ARBA00022722"/>
    </source>
</evidence>
<proteinExistence type="predicted"/>
<reference evidence="5" key="1">
    <citation type="submission" date="2021-10" db="EMBL/GenBank/DDBJ databases">
        <title>Anaerobic single-cell dispensing facilitates the cultivation of human gut bacteria.</title>
        <authorList>
            <person name="Afrizal A."/>
        </authorList>
    </citation>
    <scope>NUCLEOTIDE SEQUENCE</scope>
    <source>
        <strain evidence="5">CLA-AA-H272</strain>
    </source>
</reference>
<gene>
    <name evidence="5" type="ORF">LKD37_15560</name>
</gene>
<comment type="caution">
    <text evidence="5">The sequence shown here is derived from an EMBL/GenBank/DDBJ whole genome shotgun (WGS) entry which is preliminary data.</text>
</comment>
<dbReference type="InterPro" id="IPR047201">
    <property type="entry name" value="ERI-1_3'hExo-like"/>
</dbReference>
<keyword evidence="1" id="KW-0540">Nuclease</keyword>
<dbReference type="AlphaFoldDB" id="A0AAE3AIF9"/>
<evidence type="ECO:0000256" key="3">
    <source>
        <dbReference type="ARBA" id="ARBA00022839"/>
    </source>
</evidence>
<dbReference type="InterPro" id="IPR012337">
    <property type="entry name" value="RNaseH-like_sf"/>
</dbReference>
<keyword evidence="2" id="KW-0378">Hydrolase</keyword>
<dbReference type="InterPro" id="IPR051274">
    <property type="entry name" value="3-5_Exoribonuclease"/>
</dbReference>
<protein>
    <submittedName>
        <fullName evidence="5">Exonuclease domain-containing protein</fullName>
    </submittedName>
</protein>
<dbReference type="PANTHER" id="PTHR23044">
    <property type="entry name" value="3'-5' EXONUCLEASE ERI1-RELATED"/>
    <property type="match status" value="1"/>
</dbReference>
<dbReference type="PANTHER" id="PTHR23044:SF61">
    <property type="entry name" value="3'-5' EXORIBONUCLEASE 1-RELATED"/>
    <property type="match status" value="1"/>
</dbReference>
<dbReference type="Gene3D" id="3.30.420.10">
    <property type="entry name" value="Ribonuclease H-like superfamily/Ribonuclease H"/>
    <property type="match status" value="1"/>
</dbReference>
<evidence type="ECO:0000259" key="4">
    <source>
        <dbReference type="SMART" id="SM00479"/>
    </source>
</evidence>
<evidence type="ECO:0000313" key="6">
    <source>
        <dbReference type="Proteomes" id="UP001199319"/>
    </source>
</evidence>
<dbReference type="EMBL" id="JAJEPW010000080">
    <property type="protein sequence ID" value="MCC2130900.1"/>
    <property type="molecule type" value="Genomic_DNA"/>
</dbReference>
<dbReference type="SUPFAM" id="SSF53098">
    <property type="entry name" value="Ribonuclease H-like"/>
    <property type="match status" value="1"/>
</dbReference>
<dbReference type="Proteomes" id="UP001199319">
    <property type="component" value="Unassembled WGS sequence"/>
</dbReference>
<keyword evidence="3 5" id="KW-0269">Exonuclease</keyword>
<dbReference type="SMART" id="SM00479">
    <property type="entry name" value="EXOIII"/>
    <property type="match status" value="1"/>
</dbReference>
<name>A0AAE3AIF9_9FIRM</name>
<sequence length="296" mass="34149">MADFSYIVLDLEWNQPLNPDSAIREPFFFDSEIIEIGALRLDERFRETGSFKTFIRPRFYPHMNGDVVQLTKIRAQDLEKAPEFPRAYADFMEWCGENCCLCTWGPDDIPVLMDNLLMHGMDAEMPCCYDLQRIFGHEIMRDDRQCSLERAMELLKLTPDRAHDALNDARNTVQICGRMDLDGCMDEYGLRYVQYPQDRAAGLVQGRVYASLAQGQEDPAMTEVQCPYCGETVTLGQWARKDPRTLLAYGRCSQEDELCGIYRHTRTAAGLRLGRMVLEMNDDLWDTYQACLERQG</sequence>
<dbReference type="InterPro" id="IPR013520">
    <property type="entry name" value="Ribonucl_H"/>
</dbReference>
<dbReference type="GO" id="GO:0000175">
    <property type="term" value="F:3'-5'-RNA exonuclease activity"/>
    <property type="evidence" value="ECO:0007669"/>
    <property type="project" value="InterPro"/>
</dbReference>
<dbReference type="Pfam" id="PF00929">
    <property type="entry name" value="RNase_T"/>
    <property type="match status" value="1"/>
</dbReference>
<keyword evidence="6" id="KW-1185">Reference proteome</keyword>
<dbReference type="RefSeq" id="WP_302930028.1">
    <property type="nucleotide sequence ID" value="NZ_JAJEPW010000080.1"/>
</dbReference>
<dbReference type="InterPro" id="IPR036397">
    <property type="entry name" value="RNaseH_sf"/>
</dbReference>
<evidence type="ECO:0000313" key="5">
    <source>
        <dbReference type="EMBL" id="MCC2130900.1"/>
    </source>
</evidence>